<dbReference type="GO" id="GO:0031956">
    <property type="term" value="F:medium-chain fatty acid-CoA ligase activity"/>
    <property type="evidence" value="ECO:0007669"/>
    <property type="project" value="TreeGrafter"/>
</dbReference>
<dbReference type="PATRIC" id="fig|1441730.3.peg.5301"/>
<dbReference type="InterPro" id="IPR045851">
    <property type="entry name" value="AMP-bd_C_sf"/>
</dbReference>
<evidence type="ECO:0000256" key="2">
    <source>
        <dbReference type="ARBA" id="ARBA00022598"/>
    </source>
</evidence>
<keyword evidence="2" id="KW-0436">Ligase</keyword>
<dbReference type="Gene3D" id="3.30.300.30">
    <property type="match status" value="1"/>
</dbReference>
<comment type="caution">
    <text evidence="5">The sequence shown here is derived from an EMBL/GenBank/DDBJ whole genome shotgun (WGS) entry which is preliminary data.</text>
</comment>
<dbReference type="Proteomes" id="UP000053060">
    <property type="component" value="Unassembled WGS sequence"/>
</dbReference>
<dbReference type="FunFam" id="3.30.300.30:FF:000008">
    <property type="entry name" value="2,3-dihydroxybenzoate-AMP ligase"/>
    <property type="match status" value="1"/>
</dbReference>
<name>A0A0V9UE28_9NOCA</name>
<feature type="domain" description="AMP-binding enzyme C-terminal" evidence="4">
    <location>
        <begin position="402"/>
        <end position="477"/>
    </location>
</feature>
<feature type="domain" description="AMP-dependent synthetase/ligase" evidence="3">
    <location>
        <begin position="12"/>
        <end position="356"/>
    </location>
</feature>
<organism evidence="5 6">
    <name type="scientific">Rhodococcus pyridinivorans KG-16</name>
    <dbReference type="NCBI Taxonomy" id="1441730"/>
    <lineage>
        <taxon>Bacteria</taxon>
        <taxon>Bacillati</taxon>
        <taxon>Actinomycetota</taxon>
        <taxon>Actinomycetes</taxon>
        <taxon>Mycobacteriales</taxon>
        <taxon>Nocardiaceae</taxon>
        <taxon>Rhodococcus</taxon>
    </lineage>
</organism>
<proteinExistence type="inferred from homology"/>
<sequence>MDVAMLLSMASQAVGDRTAVSCGDEHLTYAELQARAARYATVIRQQGLSAVAFVGENSPEAVALFFGCSIAGASYVPVNYRWTDAQLAEALTRIAPIGIVTDDRSAARVSGLEGVVPLTNPGDAPPAEYTGTDAESPAVMLFTSGTSGTPKAVVLRNRNLVPYVLSTVDFLNAGPDEAILVSVPPYHIAAVSSVLTSIYAGRRMVLMPAFDPDEWVATARREAVTQAMVVPTMLNRILDVAEWDGKGIPTLKHLSYGGGRMPVPTIERAIGLLPGLDLVNAYGLTETSSTITLLSPQDHRDAVASEDPSVRARLGSVGKALPTVEIEIRDDQGRSVPSGEAGEVWVRGEQVSGEYLSHSATDSGGWYPTRDHGHLDEGGFLFLHGRADDVIVRGGENIAPAEVEERLLAHPAVAEVAVVGVPDTEWGERIEAFVVPNDGAALDESELREWVRSGLRSTRVPEAIHQRDELPYNETGKLLRRQLKAERATELAEEVSR</sequence>
<gene>
    <name evidence="5" type="ORF">Z045_25175</name>
</gene>
<dbReference type="PANTHER" id="PTHR43201">
    <property type="entry name" value="ACYL-COA SYNTHETASE"/>
    <property type="match status" value="1"/>
</dbReference>
<evidence type="ECO:0000313" key="5">
    <source>
        <dbReference type="EMBL" id="KSZ56087.1"/>
    </source>
</evidence>
<evidence type="ECO:0000313" key="6">
    <source>
        <dbReference type="Proteomes" id="UP000053060"/>
    </source>
</evidence>
<dbReference type="RefSeq" id="WP_060655044.1">
    <property type="nucleotide sequence ID" value="NZ_AZXY01000023.1"/>
</dbReference>
<dbReference type="AlphaFoldDB" id="A0A0V9UE28"/>
<dbReference type="Pfam" id="PF13193">
    <property type="entry name" value="AMP-binding_C"/>
    <property type="match status" value="1"/>
</dbReference>
<protein>
    <submittedName>
        <fullName evidence="5">AMP-dependent synthetase</fullName>
    </submittedName>
</protein>
<accession>A0A0V9UE28</accession>
<evidence type="ECO:0000259" key="4">
    <source>
        <dbReference type="Pfam" id="PF13193"/>
    </source>
</evidence>
<dbReference type="PANTHER" id="PTHR43201:SF5">
    <property type="entry name" value="MEDIUM-CHAIN ACYL-COA LIGASE ACSF2, MITOCHONDRIAL"/>
    <property type="match status" value="1"/>
</dbReference>
<dbReference type="SUPFAM" id="SSF56801">
    <property type="entry name" value="Acetyl-CoA synthetase-like"/>
    <property type="match status" value="1"/>
</dbReference>
<dbReference type="InterPro" id="IPR042099">
    <property type="entry name" value="ANL_N_sf"/>
</dbReference>
<dbReference type="Pfam" id="PF00501">
    <property type="entry name" value="AMP-binding"/>
    <property type="match status" value="1"/>
</dbReference>
<dbReference type="InterPro" id="IPR000873">
    <property type="entry name" value="AMP-dep_synth/lig_dom"/>
</dbReference>
<evidence type="ECO:0000256" key="1">
    <source>
        <dbReference type="ARBA" id="ARBA00006432"/>
    </source>
</evidence>
<reference evidence="5 6" key="2">
    <citation type="journal article" date="2016" name="Genome Announc.">
        <title>Draft Genome Sequence of a Versatile Hydrocarbon-Degrading Bacterium, Rhodococcus pyridinivorans Strain KG-16, Collected from Oil Fields in India.</title>
        <authorList>
            <person name="Aggarwal R.K."/>
            <person name="Dawar C."/>
            <person name="Phanindranath R."/>
            <person name="Mutnuri L."/>
            <person name="Dayal A.M."/>
        </authorList>
    </citation>
    <scope>NUCLEOTIDE SEQUENCE [LARGE SCALE GENOMIC DNA]</scope>
    <source>
        <strain evidence="5 6">KG-16</strain>
    </source>
</reference>
<dbReference type="GO" id="GO:0006631">
    <property type="term" value="P:fatty acid metabolic process"/>
    <property type="evidence" value="ECO:0007669"/>
    <property type="project" value="TreeGrafter"/>
</dbReference>
<dbReference type="InterPro" id="IPR025110">
    <property type="entry name" value="AMP-bd_C"/>
</dbReference>
<dbReference type="PROSITE" id="PS00455">
    <property type="entry name" value="AMP_BINDING"/>
    <property type="match status" value="1"/>
</dbReference>
<reference evidence="6" key="1">
    <citation type="submission" date="2015-01" db="EMBL/GenBank/DDBJ databases">
        <title>Draft genome sequence of Rhodococcus pyridinivorans strain KG-16, a hydrocarbon-degrading bacterium.</title>
        <authorList>
            <person name="Aggarwal R.K."/>
            <person name="Dawar C."/>
        </authorList>
    </citation>
    <scope>NUCLEOTIDE SEQUENCE [LARGE SCALE GENOMIC DNA]</scope>
    <source>
        <strain evidence="6">KG-16</strain>
    </source>
</reference>
<dbReference type="Gene3D" id="3.40.50.12780">
    <property type="entry name" value="N-terminal domain of ligase-like"/>
    <property type="match status" value="1"/>
</dbReference>
<comment type="similarity">
    <text evidence="1">Belongs to the ATP-dependent AMP-binding enzyme family.</text>
</comment>
<dbReference type="InterPro" id="IPR020845">
    <property type="entry name" value="AMP-binding_CS"/>
</dbReference>
<evidence type="ECO:0000259" key="3">
    <source>
        <dbReference type="Pfam" id="PF00501"/>
    </source>
</evidence>
<dbReference type="EMBL" id="AZXY01000023">
    <property type="protein sequence ID" value="KSZ56087.1"/>
    <property type="molecule type" value="Genomic_DNA"/>
</dbReference>